<feature type="transmembrane region" description="Helical" evidence="5">
    <location>
        <begin position="43"/>
        <end position="64"/>
    </location>
</feature>
<comment type="subcellular location">
    <subcellularLocation>
        <location evidence="1">Membrane</location>
        <topology evidence="1">Multi-pass membrane protein</topology>
    </subcellularLocation>
</comment>
<accession>A0ABN0US46</accession>
<dbReference type="Proteomes" id="UP001500416">
    <property type="component" value="Unassembled WGS sequence"/>
</dbReference>
<evidence type="ECO:0000256" key="1">
    <source>
        <dbReference type="ARBA" id="ARBA00004141"/>
    </source>
</evidence>
<evidence type="ECO:0000313" key="7">
    <source>
        <dbReference type="Proteomes" id="UP001500416"/>
    </source>
</evidence>
<gene>
    <name evidence="6" type="ORF">GCM10010492_70830</name>
</gene>
<comment type="caution">
    <text evidence="6">The sequence shown here is derived from an EMBL/GenBank/DDBJ whole genome shotgun (WGS) entry which is preliminary data.</text>
</comment>
<reference evidence="6 7" key="1">
    <citation type="journal article" date="2019" name="Int. J. Syst. Evol. Microbiol.">
        <title>The Global Catalogue of Microorganisms (GCM) 10K type strain sequencing project: providing services to taxonomists for standard genome sequencing and annotation.</title>
        <authorList>
            <consortium name="The Broad Institute Genomics Platform"/>
            <consortium name="The Broad Institute Genome Sequencing Center for Infectious Disease"/>
            <person name="Wu L."/>
            <person name="Ma J."/>
        </authorList>
    </citation>
    <scope>NUCLEOTIDE SEQUENCE [LARGE SCALE GENOMIC DNA]</scope>
    <source>
        <strain evidence="6 7">JCM 3380</strain>
    </source>
</reference>
<evidence type="ECO:0000256" key="5">
    <source>
        <dbReference type="SAM" id="Phobius"/>
    </source>
</evidence>
<name>A0ABN0US46_9PSEU</name>
<keyword evidence="7" id="KW-1185">Reference proteome</keyword>
<evidence type="ECO:0000256" key="3">
    <source>
        <dbReference type="ARBA" id="ARBA00022989"/>
    </source>
</evidence>
<evidence type="ECO:0000256" key="4">
    <source>
        <dbReference type="ARBA" id="ARBA00023136"/>
    </source>
</evidence>
<dbReference type="Pfam" id="PF13564">
    <property type="entry name" value="DoxX_2"/>
    <property type="match status" value="1"/>
</dbReference>
<proteinExistence type="predicted"/>
<evidence type="ECO:0000313" key="6">
    <source>
        <dbReference type="EMBL" id="GAA0259743.1"/>
    </source>
</evidence>
<feature type="transmembrane region" description="Helical" evidence="5">
    <location>
        <begin position="71"/>
        <end position="89"/>
    </location>
</feature>
<dbReference type="EMBL" id="BAAABU010000029">
    <property type="protein sequence ID" value="GAA0259743.1"/>
    <property type="molecule type" value="Genomic_DNA"/>
</dbReference>
<organism evidence="6 7">
    <name type="scientific">Saccharothrix mutabilis subsp. mutabilis</name>
    <dbReference type="NCBI Taxonomy" id="66855"/>
    <lineage>
        <taxon>Bacteria</taxon>
        <taxon>Bacillati</taxon>
        <taxon>Actinomycetota</taxon>
        <taxon>Actinomycetes</taxon>
        <taxon>Pseudonocardiales</taxon>
        <taxon>Pseudonocardiaceae</taxon>
        <taxon>Saccharothrix</taxon>
    </lineage>
</organism>
<keyword evidence="4 5" id="KW-0472">Membrane</keyword>
<keyword evidence="3 5" id="KW-1133">Transmembrane helix</keyword>
<keyword evidence="2 5" id="KW-0812">Transmembrane</keyword>
<protein>
    <submittedName>
        <fullName evidence="6">DoxX family protein</fullName>
    </submittedName>
</protein>
<evidence type="ECO:0000256" key="2">
    <source>
        <dbReference type="ARBA" id="ARBA00022692"/>
    </source>
</evidence>
<dbReference type="InterPro" id="IPR032808">
    <property type="entry name" value="DoxX"/>
</dbReference>
<sequence length="112" mass="11480">MSTAYVVVTVVTAVANLAAAGVDYARSRWVLANMAKYGLPASWIVPLGVIKTAGALGLLAGLVVPWLGEAAAVGLVLYFVGAVGVVARARQWRDLPYPAAFLGLAVASLVLA</sequence>